<sequence>MRKKMFSRKTIINERKDQSCSKPRCYVHVGLLTVIMLITVSFGGRLLPVFTSTALAGTYAFNDAASEAYWYSRYNLGHLVMMSGMGIQFMPPKEKVMKMMEMAGIKAGPKNAYLVKAAYSSGDPHFTSKFNDDPNDFLNFRWDQAKIDKTVTPQAMGYTMIKEIIWSKSFASDVEGPDPMNHFRALVLSTEAAIQAGFMMENLKTENGLFRHAWKEGKVSD</sequence>
<keyword evidence="1" id="KW-1133">Transmembrane helix</keyword>
<dbReference type="AlphaFoldDB" id="A0A0F9BMU4"/>
<gene>
    <name evidence="2" type="ORF">LCGC14_2428170</name>
</gene>
<organism evidence="2">
    <name type="scientific">marine sediment metagenome</name>
    <dbReference type="NCBI Taxonomy" id="412755"/>
    <lineage>
        <taxon>unclassified sequences</taxon>
        <taxon>metagenomes</taxon>
        <taxon>ecological metagenomes</taxon>
    </lineage>
</organism>
<proteinExistence type="predicted"/>
<evidence type="ECO:0000313" key="2">
    <source>
        <dbReference type="EMBL" id="KKL23160.1"/>
    </source>
</evidence>
<protein>
    <submittedName>
        <fullName evidence="2">Uncharacterized protein</fullName>
    </submittedName>
</protein>
<reference evidence="2" key="1">
    <citation type="journal article" date="2015" name="Nature">
        <title>Complex archaea that bridge the gap between prokaryotes and eukaryotes.</title>
        <authorList>
            <person name="Spang A."/>
            <person name="Saw J.H."/>
            <person name="Jorgensen S.L."/>
            <person name="Zaremba-Niedzwiedzka K."/>
            <person name="Martijn J."/>
            <person name="Lind A.E."/>
            <person name="van Eijk R."/>
            <person name="Schleper C."/>
            <person name="Guy L."/>
            <person name="Ettema T.J."/>
        </authorList>
    </citation>
    <scope>NUCLEOTIDE SEQUENCE</scope>
</reference>
<keyword evidence="1" id="KW-0812">Transmembrane</keyword>
<feature type="non-terminal residue" evidence="2">
    <location>
        <position position="221"/>
    </location>
</feature>
<name>A0A0F9BMU4_9ZZZZ</name>
<feature type="transmembrane region" description="Helical" evidence="1">
    <location>
        <begin position="25"/>
        <end position="48"/>
    </location>
</feature>
<dbReference type="EMBL" id="LAZR01037080">
    <property type="protein sequence ID" value="KKL23160.1"/>
    <property type="molecule type" value="Genomic_DNA"/>
</dbReference>
<accession>A0A0F9BMU4</accession>
<comment type="caution">
    <text evidence="2">The sequence shown here is derived from an EMBL/GenBank/DDBJ whole genome shotgun (WGS) entry which is preliminary data.</text>
</comment>
<keyword evidence="1" id="KW-0472">Membrane</keyword>
<evidence type="ECO:0000256" key="1">
    <source>
        <dbReference type="SAM" id="Phobius"/>
    </source>
</evidence>